<evidence type="ECO:0000313" key="2">
    <source>
        <dbReference type="EMBL" id="MQL70960.1"/>
    </source>
</evidence>
<dbReference type="EMBL" id="NMUH01000084">
    <property type="protein sequence ID" value="MQL70960.1"/>
    <property type="molecule type" value="Genomic_DNA"/>
</dbReference>
<protein>
    <submittedName>
        <fullName evidence="2">Uncharacterized protein</fullName>
    </submittedName>
</protein>
<comment type="caution">
    <text evidence="2">The sequence shown here is derived from an EMBL/GenBank/DDBJ whole genome shotgun (WGS) entry which is preliminary data.</text>
</comment>
<dbReference type="Proteomes" id="UP000652761">
    <property type="component" value="Unassembled WGS sequence"/>
</dbReference>
<accession>A0A843TNL6</accession>
<keyword evidence="3" id="KW-1185">Reference proteome</keyword>
<gene>
    <name evidence="2" type="ORF">Taro_003279</name>
</gene>
<reference evidence="2" key="1">
    <citation type="submission" date="2017-07" db="EMBL/GenBank/DDBJ databases">
        <title>Taro Niue Genome Assembly and Annotation.</title>
        <authorList>
            <person name="Atibalentja N."/>
            <person name="Keating K."/>
            <person name="Fields C.J."/>
        </authorList>
    </citation>
    <scope>NUCLEOTIDE SEQUENCE</scope>
    <source>
        <strain evidence="2">Niue_2</strain>
        <tissue evidence="2">Leaf</tissue>
    </source>
</reference>
<evidence type="ECO:0000256" key="1">
    <source>
        <dbReference type="SAM" id="MobiDB-lite"/>
    </source>
</evidence>
<organism evidence="2 3">
    <name type="scientific">Colocasia esculenta</name>
    <name type="common">Wild taro</name>
    <name type="synonym">Arum esculentum</name>
    <dbReference type="NCBI Taxonomy" id="4460"/>
    <lineage>
        <taxon>Eukaryota</taxon>
        <taxon>Viridiplantae</taxon>
        <taxon>Streptophyta</taxon>
        <taxon>Embryophyta</taxon>
        <taxon>Tracheophyta</taxon>
        <taxon>Spermatophyta</taxon>
        <taxon>Magnoliopsida</taxon>
        <taxon>Liliopsida</taxon>
        <taxon>Araceae</taxon>
        <taxon>Aroideae</taxon>
        <taxon>Colocasieae</taxon>
        <taxon>Colocasia</taxon>
    </lineage>
</organism>
<feature type="region of interest" description="Disordered" evidence="1">
    <location>
        <begin position="108"/>
        <end position="127"/>
    </location>
</feature>
<dbReference type="AlphaFoldDB" id="A0A843TNL6"/>
<evidence type="ECO:0000313" key="3">
    <source>
        <dbReference type="Proteomes" id="UP000652761"/>
    </source>
</evidence>
<feature type="compositionally biased region" description="Polar residues" evidence="1">
    <location>
        <begin position="1"/>
        <end position="12"/>
    </location>
</feature>
<sequence>MCSIESMFSTESMKGVQGHGGISKGLPTQRGQENHGQRGHKLGAPYAEGSKVLLLHIDAGDASDVMYHGEADHVATGTRSVTSKGMRRWRHRCCKWEAWGLRASAKDIRGADGDASPEDGKAAIPDGVASGVLLTSG</sequence>
<name>A0A843TNL6_COLES</name>
<proteinExistence type="predicted"/>
<feature type="region of interest" description="Disordered" evidence="1">
    <location>
        <begin position="1"/>
        <end position="43"/>
    </location>
</feature>